<feature type="repeat" description="Lumazine-binding" evidence="11">
    <location>
        <begin position="98"/>
        <end position="197"/>
    </location>
</feature>
<dbReference type="PIRSF" id="PIRSF000498">
    <property type="entry name" value="Riboflavin_syn_A"/>
    <property type="match status" value="1"/>
</dbReference>
<sequence>MFTGIVEELGEVTGRDALADASRLIIRGPTVTSDAGHGDSIAVNGVCLTVVDVLPDGQFSADVMAETLNRSNLGELRPGSRVNLERAAALNSRLGGHIVQGHVDGTGEIVARTPSEHWEVVRVEMPASVARYVVEKGSITVDGISLTVSGLGAEPRDWFEVSLIPTTRELTTLGSAPVGTQVNLEVDVIAKYVERLLRAGT</sequence>
<dbReference type="SUPFAM" id="SSF63380">
    <property type="entry name" value="Riboflavin synthase domain-like"/>
    <property type="match status" value="2"/>
</dbReference>
<protein>
    <recommendedName>
        <fullName evidence="6 10">Riboflavin synthase</fullName>
        <ecNumber evidence="5 10">2.5.1.9</ecNumber>
    </recommendedName>
</protein>
<evidence type="ECO:0000256" key="5">
    <source>
        <dbReference type="ARBA" id="ARBA00012827"/>
    </source>
</evidence>
<dbReference type="InterPro" id="IPR017938">
    <property type="entry name" value="Riboflavin_synthase-like_b-brl"/>
</dbReference>
<reference evidence="13 14" key="1">
    <citation type="submission" date="2016-01" db="EMBL/GenBank/DDBJ databases">
        <title>The new phylogeny of the genus Mycobacterium.</title>
        <authorList>
            <person name="Tarcisio F."/>
            <person name="Conor M."/>
            <person name="Antonella G."/>
            <person name="Elisabetta G."/>
            <person name="Giulia F.S."/>
            <person name="Sara T."/>
            <person name="Anna F."/>
            <person name="Clotilde B."/>
            <person name="Roberto B."/>
            <person name="Veronica D.S."/>
            <person name="Fabio R."/>
            <person name="Monica P."/>
            <person name="Olivier J."/>
            <person name="Enrico T."/>
            <person name="Nicola S."/>
        </authorList>
    </citation>
    <scope>NUCLEOTIDE SEQUENCE [LARGE SCALE GENOMIC DNA]</scope>
    <source>
        <strain evidence="13 14">DSM 44160</strain>
    </source>
</reference>
<dbReference type="Gene3D" id="2.40.30.20">
    <property type="match status" value="2"/>
</dbReference>
<feature type="domain" description="Lumazine-binding" evidence="12">
    <location>
        <begin position="1"/>
        <end position="97"/>
    </location>
</feature>
<dbReference type="EC" id="2.5.1.9" evidence="5 10"/>
<dbReference type="AlphaFoldDB" id="A0A1X1WIG7"/>
<dbReference type="EMBL" id="LQOY01000081">
    <property type="protein sequence ID" value="ORV86407.1"/>
    <property type="molecule type" value="Genomic_DNA"/>
</dbReference>
<name>A0A1X1WIG7_MYCGO</name>
<gene>
    <name evidence="13" type="ORF">AWC08_24145</name>
</gene>
<organism evidence="13 14">
    <name type="scientific">Mycobacterium gordonae</name>
    <dbReference type="NCBI Taxonomy" id="1778"/>
    <lineage>
        <taxon>Bacteria</taxon>
        <taxon>Bacillati</taxon>
        <taxon>Actinomycetota</taxon>
        <taxon>Actinomycetes</taxon>
        <taxon>Mycobacteriales</taxon>
        <taxon>Mycobacteriaceae</taxon>
        <taxon>Mycobacterium</taxon>
    </lineage>
</organism>
<proteinExistence type="predicted"/>
<keyword evidence="14" id="KW-1185">Reference proteome</keyword>
<evidence type="ECO:0000256" key="1">
    <source>
        <dbReference type="ARBA" id="ARBA00000968"/>
    </source>
</evidence>
<evidence type="ECO:0000313" key="14">
    <source>
        <dbReference type="Proteomes" id="UP000193928"/>
    </source>
</evidence>
<comment type="function">
    <text evidence="2">Catalyzes the dismutation of two molecules of 6,7-dimethyl-8-ribityllumazine, resulting in the formation of riboflavin and 5-amino-6-(D-ribitylamino)uracil.</text>
</comment>
<evidence type="ECO:0000256" key="3">
    <source>
        <dbReference type="ARBA" id="ARBA00004887"/>
    </source>
</evidence>
<dbReference type="CDD" id="cd00402">
    <property type="entry name" value="Riboflavin_synthase_like"/>
    <property type="match status" value="1"/>
</dbReference>
<dbReference type="PANTHER" id="PTHR21098">
    <property type="entry name" value="RIBOFLAVIN SYNTHASE ALPHA CHAIN"/>
    <property type="match status" value="1"/>
</dbReference>
<dbReference type="FunFam" id="2.40.30.20:FF:000003">
    <property type="entry name" value="Riboflavin synthase, alpha subunit"/>
    <property type="match status" value="1"/>
</dbReference>
<comment type="catalytic activity">
    <reaction evidence="1">
        <text>2 6,7-dimethyl-8-(1-D-ribityl)lumazine + H(+) = 5-amino-6-(D-ribitylamino)uracil + riboflavin</text>
        <dbReference type="Rhea" id="RHEA:20772"/>
        <dbReference type="ChEBI" id="CHEBI:15378"/>
        <dbReference type="ChEBI" id="CHEBI:15934"/>
        <dbReference type="ChEBI" id="CHEBI:57986"/>
        <dbReference type="ChEBI" id="CHEBI:58201"/>
        <dbReference type="EC" id="2.5.1.9"/>
    </reaction>
</comment>
<dbReference type="GO" id="GO:0004746">
    <property type="term" value="F:riboflavin synthase activity"/>
    <property type="evidence" value="ECO:0007669"/>
    <property type="project" value="UniProtKB-UniRule"/>
</dbReference>
<evidence type="ECO:0000259" key="12">
    <source>
        <dbReference type="PROSITE" id="PS51177"/>
    </source>
</evidence>
<dbReference type="FunFam" id="2.40.30.20:FF:000004">
    <property type="entry name" value="Riboflavin synthase, alpha subunit"/>
    <property type="match status" value="1"/>
</dbReference>
<comment type="caution">
    <text evidence="13">The sequence shown here is derived from an EMBL/GenBank/DDBJ whole genome shotgun (WGS) entry which is preliminary data.</text>
</comment>
<dbReference type="NCBIfam" id="TIGR00187">
    <property type="entry name" value="ribE"/>
    <property type="match status" value="1"/>
</dbReference>
<keyword evidence="8" id="KW-0808">Transferase</keyword>
<evidence type="ECO:0000256" key="6">
    <source>
        <dbReference type="ARBA" id="ARBA00013950"/>
    </source>
</evidence>
<dbReference type="NCBIfam" id="NF009566">
    <property type="entry name" value="PRK13020.1"/>
    <property type="match status" value="1"/>
</dbReference>
<evidence type="ECO:0000313" key="13">
    <source>
        <dbReference type="EMBL" id="ORV86407.1"/>
    </source>
</evidence>
<dbReference type="InterPro" id="IPR026017">
    <property type="entry name" value="Lumazine-bd_dom"/>
</dbReference>
<evidence type="ECO:0000256" key="2">
    <source>
        <dbReference type="ARBA" id="ARBA00002803"/>
    </source>
</evidence>
<feature type="repeat" description="Lumazine-binding" evidence="11">
    <location>
        <begin position="1"/>
        <end position="97"/>
    </location>
</feature>
<dbReference type="GO" id="GO:0009231">
    <property type="term" value="P:riboflavin biosynthetic process"/>
    <property type="evidence" value="ECO:0007669"/>
    <property type="project" value="UniProtKB-KW"/>
</dbReference>
<dbReference type="Proteomes" id="UP000193928">
    <property type="component" value="Unassembled WGS sequence"/>
</dbReference>
<keyword evidence="7" id="KW-0686">Riboflavin biosynthesis</keyword>
<dbReference type="PANTHER" id="PTHR21098:SF12">
    <property type="entry name" value="RIBOFLAVIN SYNTHASE"/>
    <property type="match status" value="1"/>
</dbReference>
<evidence type="ECO:0000256" key="9">
    <source>
        <dbReference type="ARBA" id="ARBA00022737"/>
    </source>
</evidence>
<dbReference type="Pfam" id="PF00677">
    <property type="entry name" value="Lum_binding"/>
    <property type="match status" value="2"/>
</dbReference>
<dbReference type="InterPro" id="IPR023366">
    <property type="entry name" value="ATP_synth_asu-like_sf"/>
</dbReference>
<evidence type="ECO:0000256" key="7">
    <source>
        <dbReference type="ARBA" id="ARBA00022619"/>
    </source>
</evidence>
<evidence type="ECO:0000256" key="8">
    <source>
        <dbReference type="ARBA" id="ARBA00022679"/>
    </source>
</evidence>
<dbReference type="RefSeq" id="WP_069433887.1">
    <property type="nucleotide sequence ID" value="NZ_JACKSU010000076.1"/>
</dbReference>
<dbReference type="InterPro" id="IPR001783">
    <property type="entry name" value="Lumazine-bd"/>
</dbReference>
<dbReference type="NCBIfam" id="NF006767">
    <property type="entry name" value="PRK09289.1"/>
    <property type="match status" value="1"/>
</dbReference>
<dbReference type="PROSITE" id="PS51177">
    <property type="entry name" value="LUMAZINE_BIND"/>
    <property type="match status" value="2"/>
</dbReference>
<keyword evidence="9" id="KW-0677">Repeat</keyword>
<evidence type="ECO:0000256" key="10">
    <source>
        <dbReference type="NCBIfam" id="TIGR00187"/>
    </source>
</evidence>
<feature type="domain" description="Lumazine-binding" evidence="12">
    <location>
        <begin position="98"/>
        <end position="197"/>
    </location>
</feature>
<evidence type="ECO:0000256" key="11">
    <source>
        <dbReference type="PROSITE-ProRule" id="PRU00524"/>
    </source>
</evidence>
<accession>A0A1X1WIG7</accession>
<comment type="pathway">
    <text evidence="3">Cofactor biosynthesis; riboflavin biosynthesis; riboflavin from 2-hydroxy-3-oxobutyl phosphate and 5-amino-6-(D-ribitylamino)uracil: step 2/2.</text>
</comment>
<comment type="subunit">
    <text evidence="4">Homotrimer.</text>
</comment>
<evidence type="ECO:0000256" key="4">
    <source>
        <dbReference type="ARBA" id="ARBA00011233"/>
    </source>
</evidence>